<name>A0A8H6I4U9_9AGAR</name>
<evidence type="ECO:0000313" key="2">
    <source>
        <dbReference type="EMBL" id="KAF6757396.1"/>
    </source>
</evidence>
<keyword evidence="3" id="KW-1185">Reference proteome</keyword>
<dbReference type="AlphaFoldDB" id="A0A8H6I4U9"/>
<dbReference type="EMBL" id="JACGCI010000022">
    <property type="protein sequence ID" value="KAF6757396.1"/>
    <property type="molecule type" value="Genomic_DNA"/>
</dbReference>
<feature type="region of interest" description="Disordered" evidence="1">
    <location>
        <begin position="9"/>
        <end position="28"/>
    </location>
</feature>
<gene>
    <name evidence="2" type="ORF">DFP72DRAFT_845829</name>
</gene>
<dbReference type="Proteomes" id="UP000521943">
    <property type="component" value="Unassembled WGS sequence"/>
</dbReference>
<reference evidence="2 3" key="1">
    <citation type="submission" date="2020-07" db="EMBL/GenBank/DDBJ databases">
        <title>Comparative genomics of pyrophilous fungi reveals a link between fire events and developmental genes.</title>
        <authorList>
            <consortium name="DOE Joint Genome Institute"/>
            <person name="Steindorff A.S."/>
            <person name="Carver A."/>
            <person name="Calhoun S."/>
            <person name="Stillman K."/>
            <person name="Liu H."/>
            <person name="Lipzen A."/>
            <person name="Pangilinan J."/>
            <person name="Labutti K."/>
            <person name="Bruns T.D."/>
            <person name="Grigoriev I.V."/>
        </authorList>
    </citation>
    <scope>NUCLEOTIDE SEQUENCE [LARGE SCALE GENOMIC DNA]</scope>
    <source>
        <strain evidence="2 3">CBS 144469</strain>
    </source>
</reference>
<protein>
    <submittedName>
        <fullName evidence="2">Uncharacterized protein</fullName>
    </submittedName>
</protein>
<accession>A0A8H6I4U9</accession>
<sequence length="282" mass="31528">MDDCVEMALPDSTGDVMAPASHPLGMNETESEGRRLYLSSTGVMEGGWQWLLLFTCPSTVRTKHVLQVDRIMERSAQEGIPNNHPSSSFEESKDNETLTNHYIRTYIAQIQLDFGPPQRRGEEQLIMTGEPFIVGVAGTTMRRKVFTWMVGWADAWMSVSWAQGNHLKNLNLTTGWVITEHVKCRPRGHLVWCNDYRALFALSALSTAAHYTCPYCPTNSEPMLPPEHPGVNIERIIASIFSDDATKKAINALKGAPSRLLSPNEWRARASNTIPFGDVPLE</sequence>
<organism evidence="2 3">
    <name type="scientific">Ephemerocybe angulata</name>
    <dbReference type="NCBI Taxonomy" id="980116"/>
    <lineage>
        <taxon>Eukaryota</taxon>
        <taxon>Fungi</taxon>
        <taxon>Dikarya</taxon>
        <taxon>Basidiomycota</taxon>
        <taxon>Agaricomycotina</taxon>
        <taxon>Agaricomycetes</taxon>
        <taxon>Agaricomycetidae</taxon>
        <taxon>Agaricales</taxon>
        <taxon>Agaricineae</taxon>
        <taxon>Psathyrellaceae</taxon>
        <taxon>Ephemerocybe</taxon>
    </lineage>
</organism>
<evidence type="ECO:0000256" key="1">
    <source>
        <dbReference type="SAM" id="MobiDB-lite"/>
    </source>
</evidence>
<proteinExistence type="predicted"/>
<comment type="caution">
    <text evidence="2">The sequence shown here is derived from an EMBL/GenBank/DDBJ whole genome shotgun (WGS) entry which is preliminary data.</text>
</comment>
<evidence type="ECO:0000313" key="3">
    <source>
        <dbReference type="Proteomes" id="UP000521943"/>
    </source>
</evidence>